<evidence type="ECO:0000313" key="7">
    <source>
        <dbReference type="EMBL" id="GHC45480.1"/>
    </source>
</evidence>
<reference evidence="7" key="1">
    <citation type="journal article" date="2014" name="Int. J. Syst. Evol. Microbiol.">
        <title>Complete genome sequence of Corynebacterium casei LMG S-19264T (=DSM 44701T), isolated from a smear-ripened cheese.</title>
        <authorList>
            <consortium name="US DOE Joint Genome Institute (JGI-PGF)"/>
            <person name="Walter F."/>
            <person name="Albersmeier A."/>
            <person name="Kalinowski J."/>
            <person name="Ruckert C."/>
        </authorList>
    </citation>
    <scope>NUCLEOTIDE SEQUENCE</scope>
    <source>
        <strain evidence="7">JCM 4633</strain>
    </source>
</reference>
<gene>
    <name evidence="7" type="ORF">GCM10010507_20960</name>
</gene>
<comment type="cofactor">
    <cofactor evidence="1">
        <name>FAD</name>
        <dbReference type="ChEBI" id="CHEBI:57692"/>
    </cofactor>
</comment>
<evidence type="ECO:0000313" key="8">
    <source>
        <dbReference type="Proteomes" id="UP000646244"/>
    </source>
</evidence>
<evidence type="ECO:0000256" key="3">
    <source>
        <dbReference type="ARBA" id="ARBA00022630"/>
    </source>
</evidence>
<dbReference type="InterPro" id="IPR023753">
    <property type="entry name" value="FAD/NAD-binding_dom"/>
</dbReference>
<dbReference type="RefSeq" id="WP_190109399.1">
    <property type="nucleotide sequence ID" value="NZ_BMVB01000005.1"/>
</dbReference>
<dbReference type="PANTHER" id="PTHR42913">
    <property type="entry name" value="APOPTOSIS-INDUCING FACTOR 1"/>
    <property type="match status" value="1"/>
</dbReference>
<sequence>MSHHLVVLGAGYAGLVAAKRAARRLRDSDVTITLINAGDRFVERIRLHQLAAGQHLHDLPLLDLLSGTRVGLITARVCAVDAAARTVRLDGAPHSVGYDTLVVALGSRPHHGTVPGAAEHAHTLAGAGEAERLHRHVSRLAPGSTVAVVGGGLTGLETASELAETYPALRMTLFTASGTGDGLSPHAQRHLQRALDRLKVTVHSGTHITEVHPGALLSDDGTPHAADAVVWATGFRAPSLAREAGFATDEQGRMTVDRTLCSVSHPEVYGVGDAAAGHTGSAGITRMSCQTAMPMGRQVADVIAARLTGREPEPARVRYVFTNISLGRHDGIVQFTRADDSPRAAALTGRTAAAFKEAVVRSTVLAIRRC</sequence>
<dbReference type="InterPro" id="IPR036188">
    <property type="entry name" value="FAD/NAD-bd_sf"/>
</dbReference>
<keyword evidence="4" id="KW-0274">FAD</keyword>
<evidence type="ECO:0000259" key="6">
    <source>
        <dbReference type="Pfam" id="PF07992"/>
    </source>
</evidence>
<comment type="similarity">
    <text evidence="2">Belongs to the NADH dehydrogenase family.</text>
</comment>
<proteinExistence type="inferred from homology"/>
<dbReference type="PRINTS" id="PR00411">
    <property type="entry name" value="PNDRDTASEI"/>
</dbReference>
<accession>A0A918WGI0</accession>
<keyword evidence="3" id="KW-0285">Flavoprotein</keyword>
<dbReference type="Gene3D" id="3.50.50.100">
    <property type="match status" value="1"/>
</dbReference>
<name>A0A918WGI0_STRCJ</name>
<evidence type="ECO:0000256" key="5">
    <source>
        <dbReference type="ARBA" id="ARBA00023002"/>
    </source>
</evidence>
<feature type="domain" description="FAD/NAD(P)-binding" evidence="6">
    <location>
        <begin position="4"/>
        <end position="293"/>
    </location>
</feature>
<dbReference type="AlphaFoldDB" id="A0A918WGI0"/>
<keyword evidence="5" id="KW-0560">Oxidoreductase</keyword>
<evidence type="ECO:0000256" key="1">
    <source>
        <dbReference type="ARBA" id="ARBA00001974"/>
    </source>
</evidence>
<dbReference type="GO" id="GO:0003955">
    <property type="term" value="F:NAD(P)H dehydrogenase (quinone) activity"/>
    <property type="evidence" value="ECO:0007669"/>
    <property type="project" value="TreeGrafter"/>
</dbReference>
<dbReference type="Pfam" id="PF07992">
    <property type="entry name" value="Pyr_redox_2"/>
    <property type="match status" value="1"/>
</dbReference>
<evidence type="ECO:0000256" key="4">
    <source>
        <dbReference type="ARBA" id="ARBA00022827"/>
    </source>
</evidence>
<dbReference type="InterPro" id="IPR051169">
    <property type="entry name" value="NADH-Q_oxidoreductase"/>
</dbReference>
<dbReference type="PANTHER" id="PTHR42913:SF3">
    <property type="entry name" value="64 KDA MITOCHONDRIAL NADH DEHYDROGENASE (EUROFUNG)"/>
    <property type="match status" value="1"/>
</dbReference>
<dbReference type="PRINTS" id="PR00368">
    <property type="entry name" value="FADPNR"/>
</dbReference>
<dbReference type="GO" id="GO:0019646">
    <property type="term" value="P:aerobic electron transport chain"/>
    <property type="evidence" value="ECO:0007669"/>
    <property type="project" value="TreeGrafter"/>
</dbReference>
<dbReference type="Proteomes" id="UP000646244">
    <property type="component" value="Unassembled WGS sequence"/>
</dbReference>
<organism evidence="7 8">
    <name type="scientific">Streptomyces cinnamoneus</name>
    <name type="common">Streptoverticillium cinnamoneum</name>
    <dbReference type="NCBI Taxonomy" id="53446"/>
    <lineage>
        <taxon>Bacteria</taxon>
        <taxon>Bacillati</taxon>
        <taxon>Actinomycetota</taxon>
        <taxon>Actinomycetes</taxon>
        <taxon>Kitasatosporales</taxon>
        <taxon>Streptomycetaceae</taxon>
        <taxon>Streptomyces</taxon>
        <taxon>Streptomyces cinnamoneus group</taxon>
    </lineage>
</organism>
<comment type="caution">
    <text evidence="7">The sequence shown here is derived from an EMBL/GenBank/DDBJ whole genome shotgun (WGS) entry which is preliminary data.</text>
</comment>
<reference evidence="7" key="2">
    <citation type="submission" date="2020-09" db="EMBL/GenBank/DDBJ databases">
        <authorList>
            <person name="Sun Q."/>
            <person name="Ohkuma M."/>
        </authorList>
    </citation>
    <scope>NUCLEOTIDE SEQUENCE</scope>
    <source>
        <strain evidence="7">JCM 4633</strain>
    </source>
</reference>
<dbReference type="EMBL" id="BMVB01000005">
    <property type="protein sequence ID" value="GHC45480.1"/>
    <property type="molecule type" value="Genomic_DNA"/>
</dbReference>
<evidence type="ECO:0000256" key="2">
    <source>
        <dbReference type="ARBA" id="ARBA00005272"/>
    </source>
</evidence>
<protein>
    <submittedName>
        <fullName evidence="7">Oxidoreductase</fullName>
    </submittedName>
</protein>
<dbReference type="SUPFAM" id="SSF51905">
    <property type="entry name" value="FAD/NAD(P)-binding domain"/>
    <property type="match status" value="1"/>
</dbReference>